<comment type="subcellular location">
    <subcellularLocation>
        <location evidence="2">Cell membrane</location>
        <topology evidence="2">Lipid-anchor</topology>
    </subcellularLocation>
</comment>
<feature type="compositionally biased region" description="Polar residues" evidence="4">
    <location>
        <begin position="476"/>
        <end position="485"/>
    </location>
</feature>
<reference evidence="5" key="1">
    <citation type="journal article" date="2022" name="Front. Microbiol.">
        <title>New perspectives on an old grouping: The genomic and phenotypic variability of Oxalobacter formigenes and the implications for calcium oxalate stone prevention.</title>
        <authorList>
            <person name="Chmiel J.A."/>
            <person name="Carr C."/>
            <person name="Stuivenberg G.A."/>
            <person name="Venema R."/>
            <person name="Chanyi R.M."/>
            <person name="Al K.F."/>
            <person name="Giguere D."/>
            <person name="Say H."/>
            <person name="Akouris P.P."/>
            <person name="Dominguez Romero S.A."/>
            <person name="Kwong A."/>
            <person name="Tai V."/>
            <person name="Koval S.F."/>
            <person name="Razvi H."/>
            <person name="Bjazevic J."/>
            <person name="Burton J.P."/>
        </authorList>
    </citation>
    <scope>NUCLEOTIDE SEQUENCE</scope>
    <source>
        <strain evidence="5">HOxNP-1</strain>
    </source>
</reference>
<evidence type="ECO:0000313" key="5">
    <source>
        <dbReference type="EMBL" id="WAV98219.1"/>
    </source>
</evidence>
<comment type="similarity">
    <text evidence="1 2">Belongs to the outer membrane factor (OMF) (TC 1.B.17) family.</text>
</comment>
<feature type="coiled-coil region" evidence="3">
    <location>
        <begin position="217"/>
        <end position="244"/>
    </location>
</feature>
<dbReference type="EMBL" id="CP098248">
    <property type="protein sequence ID" value="WAV98219.1"/>
    <property type="molecule type" value="Genomic_DNA"/>
</dbReference>
<feature type="signal peptide" evidence="2">
    <location>
        <begin position="1"/>
        <end position="20"/>
    </location>
</feature>
<evidence type="ECO:0000256" key="3">
    <source>
        <dbReference type="SAM" id="Coils"/>
    </source>
</evidence>
<evidence type="ECO:0000256" key="1">
    <source>
        <dbReference type="ARBA" id="ARBA00007613"/>
    </source>
</evidence>
<evidence type="ECO:0000256" key="2">
    <source>
        <dbReference type="RuleBase" id="RU362097"/>
    </source>
</evidence>
<dbReference type="PANTHER" id="PTHR30203:SF32">
    <property type="entry name" value="CATION EFFLUX SYSTEM PROTEIN CUSC"/>
    <property type="match status" value="1"/>
</dbReference>
<name>A0ABY7JPS3_9BURK</name>
<dbReference type="InterPro" id="IPR003423">
    <property type="entry name" value="OMP_efflux"/>
</dbReference>
<dbReference type="SUPFAM" id="SSF56954">
    <property type="entry name" value="Outer membrane efflux proteins (OEP)"/>
    <property type="match status" value="1"/>
</dbReference>
<dbReference type="InterPro" id="IPR010131">
    <property type="entry name" value="MdtP/NodT-like"/>
</dbReference>
<dbReference type="Gene3D" id="1.20.1600.10">
    <property type="entry name" value="Outer membrane efflux proteins (OEP)"/>
    <property type="match status" value="1"/>
</dbReference>
<keyword evidence="2" id="KW-0564">Palmitate</keyword>
<dbReference type="Pfam" id="PF02321">
    <property type="entry name" value="OEP"/>
    <property type="match status" value="2"/>
</dbReference>
<keyword evidence="2" id="KW-1134">Transmembrane beta strand</keyword>
<feature type="chain" id="PRO_5044992097" evidence="2">
    <location>
        <begin position="21"/>
        <end position="485"/>
    </location>
</feature>
<dbReference type="PANTHER" id="PTHR30203">
    <property type="entry name" value="OUTER MEMBRANE CATION EFFLUX PROTEIN"/>
    <property type="match status" value="1"/>
</dbReference>
<keyword evidence="2" id="KW-0812">Transmembrane</keyword>
<accession>A0ABY7JPS3</accession>
<keyword evidence="3" id="KW-0175">Coiled coil</keyword>
<proteinExistence type="inferred from homology"/>
<keyword evidence="2" id="KW-0732">Signal</keyword>
<protein>
    <submittedName>
        <fullName evidence="5">Efflux transporter outer membrane subunit</fullName>
    </submittedName>
</protein>
<dbReference type="Proteomes" id="UP001164794">
    <property type="component" value="Chromosome"/>
</dbReference>
<organism evidence="5 6">
    <name type="scientific">Oxalobacter aliiformigenes</name>
    <dbReference type="NCBI Taxonomy" id="2946593"/>
    <lineage>
        <taxon>Bacteria</taxon>
        <taxon>Pseudomonadati</taxon>
        <taxon>Pseudomonadota</taxon>
        <taxon>Betaproteobacteria</taxon>
        <taxon>Burkholderiales</taxon>
        <taxon>Oxalobacteraceae</taxon>
        <taxon>Oxalobacter</taxon>
    </lineage>
</organism>
<dbReference type="PROSITE" id="PS51257">
    <property type="entry name" value="PROKAR_LIPOPROTEIN"/>
    <property type="match status" value="1"/>
</dbReference>
<keyword evidence="6" id="KW-1185">Reference proteome</keyword>
<evidence type="ECO:0000256" key="4">
    <source>
        <dbReference type="SAM" id="MobiDB-lite"/>
    </source>
</evidence>
<evidence type="ECO:0000313" key="6">
    <source>
        <dbReference type="Proteomes" id="UP001164794"/>
    </source>
</evidence>
<keyword evidence="2" id="KW-0472">Membrane</keyword>
<dbReference type="NCBIfam" id="TIGR01845">
    <property type="entry name" value="outer_NodT"/>
    <property type="match status" value="1"/>
</dbReference>
<keyword evidence="2" id="KW-0449">Lipoprotein</keyword>
<gene>
    <name evidence="5" type="ORF">NB645_08550</name>
</gene>
<dbReference type="Gene3D" id="2.20.200.10">
    <property type="entry name" value="Outer membrane efflux proteins (OEP)"/>
    <property type="match status" value="1"/>
</dbReference>
<feature type="region of interest" description="Disordered" evidence="4">
    <location>
        <begin position="466"/>
        <end position="485"/>
    </location>
</feature>
<sequence>MKKCTLVLLAAGILSSCSMAPTYVRPDAPIENQFPGNTDSSAKTPASEIGWNEFFREPHLKALIAAAIENNRDLRLAALNIEEARALYNVQWADRLPTFQVEGNTTRSRTIGGLSPTDSMITQGNYRVGLGISAFELDFFGRVKSLTDAALAQYLATEEAQRSVYISLVSEVAKTYLTERAQTKQIELAKKSYESYKHSYELMQKRYEVGASSALELRQYETLMQSALVSLSTLERQRAQTENALVILIGGKQIKDLPPPHDLSEDDILQDIPAGLPSDLLANRPDIRQYEQLLKAANANIGAARAAFFPRITLTAFAGTASSSLSGLFDAGTGAWTFTPQLTLPIFDAGRNMANLDLAEARKNIAIVNYEKAIQTAFKEVADALTARDWLNEQVKAQAAVLNSETERLKLSEARYNNGIASSLEVFDAQRQQFAAEQSLVDARLTRLINAVELYRSLGGGLTDSSVAKTDVQKEQPVQQPGENA</sequence>